<comment type="catalytic activity">
    <reaction evidence="5">
        <text>XMP + diphosphate = xanthine + 5-phospho-alpha-D-ribose 1-diphosphate</text>
        <dbReference type="Rhea" id="RHEA:10800"/>
        <dbReference type="ChEBI" id="CHEBI:17712"/>
        <dbReference type="ChEBI" id="CHEBI:33019"/>
        <dbReference type="ChEBI" id="CHEBI:57464"/>
        <dbReference type="ChEBI" id="CHEBI:58017"/>
        <dbReference type="EC" id="2.4.2.22"/>
    </reaction>
</comment>
<dbReference type="EC" id="2.4.2.22" evidence="5 6"/>
<comment type="similarity">
    <text evidence="5">Belongs to the purine/pyrimidine phosphoribosyltransferase family. Xpt subfamily.</text>
</comment>
<dbReference type="HAMAP" id="MF_01184">
    <property type="entry name" value="XPRTase"/>
    <property type="match status" value="1"/>
</dbReference>
<dbReference type="GO" id="GO:0005737">
    <property type="term" value="C:cytoplasm"/>
    <property type="evidence" value="ECO:0007669"/>
    <property type="project" value="UniProtKB-SubCell"/>
</dbReference>
<comment type="caution">
    <text evidence="7">The sequence shown here is derived from an EMBL/GenBank/DDBJ whole genome shotgun (WGS) entry which is preliminary data.</text>
</comment>
<name>A0A9D1KUP1_9FIRM</name>
<evidence type="ECO:0000313" key="7">
    <source>
        <dbReference type="EMBL" id="HIT99213.1"/>
    </source>
</evidence>
<evidence type="ECO:0000256" key="2">
    <source>
        <dbReference type="ARBA" id="ARBA00022676"/>
    </source>
</evidence>
<dbReference type="PANTHER" id="PTHR43864">
    <property type="entry name" value="HYPOXANTHINE/GUANINE PHOSPHORIBOSYLTRANSFERASE"/>
    <property type="match status" value="1"/>
</dbReference>
<feature type="binding site" evidence="5">
    <location>
        <position position="157"/>
    </location>
    <ligand>
        <name>xanthine</name>
        <dbReference type="ChEBI" id="CHEBI:17712"/>
    </ligand>
</feature>
<keyword evidence="4 5" id="KW-0660">Purine salvage</keyword>
<keyword evidence="1 5" id="KW-0963">Cytoplasm</keyword>
<evidence type="ECO:0000256" key="1">
    <source>
        <dbReference type="ARBA" id="ARBA00022490"/>
    </source>
</evidence>
<dbReference type="AlphaFoldDB" id="A0A9D1KUP1"/>
<reference evidence="7" key="2">
    <citation type="journal article" date="2021" name="PeerJ">
        <title>Extensive microbial diversity within the chicken gut microbiome revealed by metagenomics and culture.</title>
        <authorList>
            <person name="Gilroy R."/>
            <person name="Ravi A."/>
            <person name="Getino M."/>
            <person name="Pursley I."/>
            <person name="Horton D.L."/>
            <person name="Alikhan N.F."/>
            <person name="Baker D."/>
            <person name="Gharbi K."/>
            <person name="Hall N."/>
            <person name="Watson M."/>
            <person name="Adriaenssens E.M."/>
            <person name="Foster-Nyarko E."/>
            <person name="Jarju S."/>
            <person name="Secka A."/>
            <person name="Antonio M."/>
            <person name="Oren A."/>
            <person name="Chaudhuri R.R."/>
            <person name="La Ragione R."/>
            <person name="Hildebrand F."/>
            <person name="Pallen M.J."/>
        </authorList>
    </citation>
    <scope>NUCLEOTIDE SEQUENCE</scope>
    <source>
        <strain evidence="7">CHK176-22527</strain>
    </source>
</reference>
<keyword evidence="3 5" id="KW-0808">Transferase</keyword>
<comment type="function">
    <text evidence="5">Converts the preformed base xanthine, a product of nucleic acid breakdown, to xanthosine 5'-monophosphate (XMP), so it can be reused for RNA or DNA synthesis.</text>
</comment>
<proteinExistence type="inferred from homology"/>
<dbReference type="InterPro" id="IPR050118">
    <property type="entry name" value="Pur/Pyrimidine_PRTase"/>
</dbReference>
<dbReference type="PANTHER" id="PTHR43864:SF1">
    <property type="entry name" value="XANTHINE PHOSPHORIBOSYLTRANSFERASE"/>
    <property type="match status" value="1"/>
</dbReference>
<sequence length="190" mass="20710">MEELKKKILEEGVAIGTQIVKVDNFLNHKLDIKFLDRIGFEFRRRFDGVDINKILTVEASGIAVACMTAPHFGYPPVVFAKKSVPSTMTEGFYKAEAKSFTKGTVSEFRVSESFLNESDKVLIIDDFMAHGEASMALLNIAKQAGAEVAGVGAVIEKGFQGGSSKIREAGCRVESLVVIEKIENGNITFA</sequence>
<dbReference type="NCBIfam" id="TIGR01744">
    <property type="entry name" value="XPRTase"/>
    <property type="match status" value="1"/>
</dbReference>
<evidence type="ECO:0000256" key="5">
    <source>
        <dbReference type="HAMAP-Rule" id="MF_01184"/>
    </source>
</evidence>
<comment type="subcellular location">
    <subcellularLocation>
        <location evidence="5">Cytoplasm</location>
    </subcellularLocation>
</comment>
<dbReference type="GO" id="GO:0032265">
    <property type="term" value="P:XMP salvage"/>
    <property type="evidence" value="ECO:0007669"/>
    <property type="project" value="UniProtKB-UniRule"/>
</dbReference>
<organism evidence="7 8">
    <name type="scientific">Candidatus Allocopromorpha excrementavium</name>
    <dbReference type="NCBI Taxonomy" id="2840741"/>
    <lineage>
        <taxon>Bacteria</taxon>
        <taxon>Bacillati</taxon>
        <taxon>Bacillota</taxon>
        <taxon>Clostridia</taxon>
        <taxon>Eubacteriales</taxon>
        <taxon>Eubacteriaceae</taxon>
        <taxon>Eubacteriaceae incertae sedis</taxon>
        <taxon>Candidatus Allocopromorpha</taxon>
    </lineage>
</organism>
<accession>A0A9D1KUP1</accession>
<dbReference type="InterPro" id="IPR010079">
    <property type="entry name" value="Xanthine_PRibTrfase"/>
</dbReference>
<evidence type="ECO:0000256" key="6">
    <source>
        <dbReference type="NCBIfam" id="TIGR01744"/>
    </source>
</evidence>
<gene>
    <name evidence="5" type="primary">xpt</name>
    <name evidence="7" type="ORF">IAD12_03045</name>
</gene>
<feature type="binding site" evidence="5">
    <location>
        <begin position="129"/>
        <end position="133"/>
    </location>
    <ligand>
        <name>5-phospho-alpha-D-ribose 1-diphosphate</name>
        <dbReference type="ChEBI" id="CHEBI:58017"/>
    </ligand>
</feature>
<dbReference type="SUPFAM" id="SSF53271">
    <property type="entry name" value="PRTase-like"/>
    <property type="match status" value="1"/>
</dbReference>
<dbReference type="GO" id="GO:0006166">
    <property type="term" value="P:purine ribonucleoside salvage"/>
    <property type="evidence" value="ECO:0007669"/>
    <property type="project" value="UniProtKB-KW"/>
</dbReference>
<keyword evidence="2 5" id="KW-0328">Glycosyltransferase</keyword>
<comment type="subunit">
    <text evidence="5">Homodimer.</text>
</comment>
<dbReference type="Gene3D" id="3.40.50.2020">
    <property type="match status" value="1"/>
</dbReference>
<dbReference type="InterPro" id="IPR000836">
    <property type="entry name" value="PRTase_dom"/>
</dbReference>
<dbReference type="InterPro" id="IPR029057">
    <property type="entry name" value="PRTase-like"/>
</dbReference>
<dbReference type="Proteomes" id="UP000824159">
    <property type="component" value="Unassembled WGS sequence"/>
</dbReference>
<comment type="caution">
    <text evidence="5">Lacks conserved residue(s) required for the propagation of feature annotation.</text>
</comment>
<protein>
    <recommendedName>
        <fullName evidence="5 6">Xanthine phosphoribosyltransferase</fullName>
        <shortName evidence="5">XPRTase</shortName>
        <ecNumber evidence="5 6">2.4.2.22</ecNumber>
    </recommendedName>
</protein>
<dbReference type="GO" id="GO:0046110">
    <property type="term" value="P:xanthine metabolic process"/>
    <property type="evidence" value="ECO:0007669"/>
    <property type="project" value="UniProtKB-UniRule"/>
</dbReference>
<dbReference type="EMBL" id="DVLX01000031">
    <property type="protein sequence ID" value="HIT99213.1"/>
    <property type="molecule type" value="Genomic_DNA"/>
</dbReference>
<dbReference type="NCBIfam" id="NF006671">
    <property type="entry name" value="PRK09219.1"/>
    <property type="match status" value="1"/>
</dbReference>
<comment type="pathway">
    <text evidence="5">Purine metabolism; XMP biosynthesis via salvage pathway; XMP from xanthine: step 1/1.</text>
</comment>
<evidence type="ECO:0000313" key="8">
    <source>
        <dbReference type="Proteomes" id="UP000824159"/>
    </source>
</evidence>
<feature type="binding site" evidence="5">
    <location>
        <position position="27"/>
    </location>
    <ligand>
        <name>xanthine</name>
        <dbReference type="ChEBI" id="CHEBI:17712"/>
    </ligand>
</feature>
<dbReference type="CDD" id="cd06223">
    <property type="entry name" value="PRTases_typeI"/>
    <property type="match status" value="1"/>
</dbReference>
<reference evidence="7" key="1">
    <citation type="submission" date="2020-10" db="EMBL/GenBank/DDBJ databases">
        <authorList>
            <person name="Gilroy R."/>
        </authorList>
    </citation>
    <scope>NUCLEOTIDE SEQUENCE</scope>
    <source>
        <strain evidence="7">CHK176-22527</strain>
    </source>
</reference>
<dbReference type="GO" id="GO:0000310">
    <property type="term" value="F:xanthine phosphoribosyltransferase activity"/>
    <property type="evidence" value="ECO:0007669"/>
    <property type="project" value="UniProtKB-UniRule"/>
</dbReference>
<evidence type="ECO:0000256" key="3">
    <source>
        <dbReference type="ARBA" id="ARBA00022679"/>
    </source>
</evidence>
<evidence type="ECO:0000256" key="4">
    <source>
        <dbReference type="ARBA" id="ARBA00022726"/>
    </source>
</evidence>